<dbReference type="SMART" id="SM00343">
    <property type="entry name" value="ZnF_C2HC"/>
    <property type="match status" value="2"/>
</dbReference>
<dbReference type="CDD" id="cd01647">
    <property type="entry name" value="RT_LTR"/>
    <property type="match status" value="1"/>
</dbReference>
<protein>
    <recommendedName>
        <fullName evidence="3">CCHC-type domain-containing protein</fullName>
    </recommendedName>
</protein>
<dbReference type="SUPFAM" id="SSF51283">
    <property type="entry name" value="dUTPase-like"/>
    <property type="match status" value="1"/>
</dbReference>
<dbReference type="InterPro" id="IPR043128">
    <property type="entry name" value="Rev_trsase/Diguanyl_cyclase"/>
</dbReference>
<dbReference type="OrthoDB" id="129124at2759"/>
<dbReference type="PROSITE" id="PS50158">
    <property type="entry name" value="ZF_CCHC"/>
    <property type="match status" value="2"/>
</dbReference>
<dbReference type="Proteomes" id="UP000433483">
    <property type="component" value="Unassembled WGS sequence"/>
</dbReference>
<dbReference type="SUPFAM" id="SSF56672">
    <property type="entry name" value="DNA/RNA polymerases"/>
    <property type="match status" value="1"/>
</dbReference>
<feature type="region of interest" description="Disordered" evidence="2">
    <location>
        <begin position="781"/>
        <end position="805"/>
    </location>
</feature>
<keyword evidence="6" id="KW-1185">Reference proteome</keyword>
<organism evidence="5 6">
    <name type="scientific">Phytophthora fragariae</name>
    <dbReference type="NCBI Taxonomy" id="53985"/>
    <lineage>
        <taxon>Eukaryota</taxon>
        <taxon>Sar</taxon>
        <taxon>Stramenopiles</taxon>
        <taxon>Oomycota</taxon>
        <taxon>Peronosporomycetes</taxon>
        <taxon>Peronosporales</taxon>
        <taxon>Peronosporaceae</taxon>
        <taxon>Phytophthora</taxon>
    </lineage>
</organism>
<feature type="region of interest" description="Disordered" evidence="2">
    <location>
        <begin position="1112"/>
        <end position="1134"/>
    </location>
</feature>
<evidence type="ECO:0000313" key="7">
    <source>
        <dbReference type="Proteomes" id="UP000460718"/>
    </source>
</evidence>
<dbReference type="SUPFAM" id="SSF57756">
    <property type="entry name" value="Retrovirus zinc finger-like domains"/>
    <property type="match status" value="1"/>
</dbReference>
<dbReference type="EMBL" id="QXFW01000595">
    <property type="protein sequence ID" value="KAE9007773.1"/>
    <property type="molecule type" value="Genomic_DNA"/>
</dbReference>
<feature type="region of interest" description="Disordered" evidence="2">
    <location>
        <begin position="332"/>
        <end position="403"/>
    </location>
</feature>
<dbReference type="InterPro" id="IPR021109">
    <property type="entry name" value="Peptidase_aspartic_dom_sf"/>
</dbReference>
<evidence type="ECO:0000256" key="2">
    <source>
        <dbReference type="SAM" id="MobiDB-lite"/>
    </source>
</evidence>
<dbReference type="Gene3D" id="4.10.60.10">
    <property type="entry name" value="Zinc finger, CCHC-type"/>
    <property type="match status" value="1"/>
</dbReference>
<feature type="compositionally biased region" description="Basic and acidic residues" evidence="2">
    <location>
        <begin position="383"/>
        <end position="400"/>
    </location>
</feature>
<evidence type="ECO:0000259" key="3">
    <source>
        <dbReference type="PROSITE" id="PS50158"/>
    </source>
</evidence>
<keyword evidence="1" id="KW-0863">Zinc-finger</keyword>
<dbReference type="InterPro" id="IPR001878">
    <property type="entry name" value="Znf_CCHC"/>
</dbReference>
<dbReference type="SUPFAM" id="SSF50630">
    <property type="entry name" value="Acid proteases"/>
    <property type="match status" value="1"/>
</dbReference>
<feature type="compositionally biased region" description="Acidic residues" evidence="2">
    <location>
        <begin position="464"/>
        <end position="473"/>
    </location>
</feature>
<dbReference type="PANTHER" id="PTHR24559">
    <property type="entry name" value="TRANSPOSON TY3-I GAG-POL POLYPROTEIN"/>
    <property type="match status" value="1"/>
</dbReference>
<dbReference type="Pfam" id="PF00098">
    <property type="entry name" value="zf-CCHC"/>
    <property type="match status" value="1"/>
</dbReference>
<feature type="region of interest" description="Disordered" evidence="2">
    <location>
        <begin position="602"/>
        <end position="629"/>
    </location>
</feature>
<dbReference type="Gene3D" id="3.30.70.270">
    <property type="match status" value="1"/>
</dbReference>
<comment type="caution">
    <text evidence="5">The sequence shown here is derived from an EMBL/GenBank/DDBJ whole genome shotgun (WGS) entry which is preliminary data.</text>
</comment>
<keyword evidence="1" id="KW-0862">Zinc</keyword>
<sequence>MSANVWGDLISGLCNEAQCYDPQMRYQYFLWGLRNREWKAALSTLMINSIEGAVIVLLAKNMHQPVEDDADFVDAAPSKTPSENAVVLQMMQMLQQTQNLILQQQHDLARSPRSPRRPTYAAAAYEEPTQSSTPNLPTNATVPRAPFRGIRQGHDQYTQDGQVVCGRCHILGCSRINCRRTSSTCPNCGMRGHIAVECEAPRNQTGNGGGSQSPGRRCGEPRTCYACQRPGHLVAQCPTVRAVSQAMAQADQGGQGASRPANNYFDDYFTVTETGYANSLGSGEDRPVAGVNAMMNEPTTEERENTFESACAPYCEPTTEERETTFESACATDCEPATENENPYETSEDVTENLNEASEDVTENPCEASEDANENPYEASEDANEKHYEASEDAKEDPCKGRGNAARLVGLPDVSRGPITKIYEDFGLGRSAKRRTVLEAGANPIEAPDPPLARGGVGSVTEYPSEEEVEDLTPLDPRGPGPPLSKEETSLVANPEYAGLFTQDELDALEAGRPSPAAEEKEEYDNEIEERLFPLDEVELLKEMKKNTAKEKELTLEELSSLLNLPVETLARTRESSPAELSAPEYWSAWYRRTLAASEEAKRANRDFKAPTTAAAGTPRVGAVQPDWSDGLKAEENDLISEEVMNVSVKESNESPPEPVTDERLVAGNICVAFSGSEVENPPQEDPVKTPFRLRSLIRTVVYQIVLEEESRSVLRCPACLNADSSPSDDSSTTESTQSYSVVEREARARLLTLATAGVLGDRMVEAVVKQIMESYSEEAPKMRAKRTARSSRCPVHASAGSAPRRVRTRRKVRFDCTSLFAERTEALGSSPSYVENSDDISHYVCRVRNSDRPRRRPGLVEVESDDEPDEVSVEELNPVPEGKRVICSVGGLEAVSVGYIEDIPAELLIDTGAVASLLNARFLKRLGLSKAPLRPYKGSLKDVSGGLLRIKGELELTLRMGARYELRTFVVVDRLHVNAILGTDTLKAFRAVIDLDENIMTLKDSGVVIALGSPRVEEMYVTRIASAVRLRPGGQALVVTDVMGQAPDETTVLIEGLPELDANVKIARTLCTVHEGKAIVEVCNASTEDLVLSKGTALAAATVVPKSAFDSLNADQESSTSESNPTPCGSGGRTTWVDSVISAAAAATTPSLEPMPGLDAAKEAELDVDFTDSKLGGEQRVLLADLLGSFRDMFVETSLKPGCTDLLEFSIDTGTQAPIKQRPYRVSQAEGDVMEAEVQQYLELNLIRPSTSPWASPVLMIRKPDGGIQFCIDYRRLNAVTIKDCYPMPLIDDILDVLAGAKLFSTMDIASGYWNVPMAADSVEKTAFTCKYGLFEWLVMPFGLFPTFLRIWYD</sequence>
<gene>
    <name evidence="5" type="ORF">PF005_g13545</name>
    <name evidence="4" type="ORF">PF011_g10980</name>
</gene>
<proteinExistence type="predicted"/>
<keyword evidence="1" id="KW-0479">Metal-binding</keyword>
<dbReference type="GO" id="GO:0003676">
    <property type="term" value="F:nucleic acid binding"/>
    <property type="evidence" value="ECO:0007669"/>
    <property type="project" value="InterPro"/>
</dbReference>
<feature type="domain" description="CCHC-type" evidence="3">
    <location>
        <begin position="185"/>
        <end position="198"/>
    </location>
</feature>
<dbReference type="InterPro" id="IPR000477">
    <property type="entry name" value="RT_dom"/>
</dbReference>
<reference evidence="5 6" key="1">
    <citation type="submission" date="2018-08" db="EMBL/GenBank/DDBJ databases">
        <title>Genomic investigation of the strawberry pathogen Phytophthora fragariae indicates pathogenicity is determined by transcriptional variation in three key races.</title>
        <authorList>
            <person name="Adams T.M."/>
            <person name="Armitage A.D."/>
            <person name="Sobczyk M.K."/>
            <person name="Bates H.J."/>
            <person name="Dunwell J.M."/>
            <person name="Nellist C.F."/>
            <person name="Harrison R.J."/>
        </authorList>
    </citation>
    <scope>NUCLEOTIDE SEQUENCE [LARGE SCALE GENOMIC DNA]</scope>
    <source>
        <strain evidence="5 6">NOV-27</strain>
        <strain evidence="4 7">SCRP245</strain>
    </source>
</reference>
<dbReference type="Gene3D" id="3.10.10.10">
    <property type="entry name" value="HIV Type 1 Reverse Transcriptase, subunit A, domain 1"/>
    <property type="match status" value="1"/>
</dbReference>
<accession>A0A6A3XTC5</accession>
<evidence type="ECO:0000313" key="6">
    <source>
        <dbReference type="Proteomes" id="UP000433483"/>
    </source>
</evidence>
<feature type="region of interest" description="Disordered" evidence="2">
    <location>
        <begin position="441"/>
        <end position="488"/>
    </location>
</feature>
<evidence type="ECO:0000313" key="5">
    <source>
        <dbReference type="EMBL" id="KAE9205115.1"/>
    </source>
</evidence>
<dbReference type="PANTHER" id="PTHR24559:SF444">
    <property type="entry name" value="REVERSE TRANSCRIPTASE DOMAIN-CONTAINING PROTEIN"/>
    <property type="match status" value="1"/>
</dbReference>
<dbReference type="CDD" id="cd00303">
    <property type="entry name" value="retropepsin_like"/>
    <property type="match status" value="1"/>
</dbReference>
<dbReference type="InterPro" id="IPR053134">
    <property type="entry name" value="RNA-dir_DNA_polymerase"/>
</dbReference>
<evidence type="ECO:0000313" key="4">
    <source>
        <dbReference type="EMBL" id="KAE9007773.1"/>
    </source>
</evidence>
<dbReference type="Gene3D" id="2.40.70.10">
    <property type="entry name" value="Acid Proteases"/>
    <property type="match status" value="1"/>
</dbReference>
<dbReference type="EMBL" id="QXGB01000755">
    <property type="protein sequence ID" value="KAE9205115.1"/>
    <property type="molecule type" value="Genomic_DNA"/>
</dbReference>
<dbReference type="GO" id="GO:0008270">
    <property type="term" value="F:zinc ion binding"/>
    <property type="evidence" value="ECO:0007669"/>
    <property type="project" value="UniProtKB-KW"/>
</dbReference>
<dbReference type="InterPro" id="IPR036875">
    <property type="entry name" value="Znf_CCHC_sf"/>
</dbReference>
<feature type="compositionally biased region" description="Polar residues" evidence="2">
    <location>
        <begin position="1114"/>
        <end position="1128"/>
    </location>
</feature>
<evidence type="ECO:0000256" key="1">
    <source>
        <dbReference type="PROSITE-ProRule" id="PRU00047"/>
    </source>
</evidence>
<name>A0A6A3XTC5_9STRA</name>
<dbReference type="Proteomes" id="UP000460718">
    <property type="component" value="Unassembled WGS sequence"/>
</dbReference>
<feature type="domain" description="CCHC-type" evidence="3">
    <location>
        <begin position="224"/>
        <end position="238"/>
    </location>
</feature>
<feature type="compositionally biased region" description="Acidic residues" evidence="2">
    <location>
        <begin position="346"/>
        <end position="373"/>
    </location>
</feature>
<dbReference type="InterPro" id="IPR036157">
    <property type="entry name" value="dUTPase-like_sf"/>
</dbReference>
<dbReference type="InterPro" id="IPR043502">
    <property type="entry name" value="DNA/RNA_pol_sf"/>
</dbReference>
<dbReference type="Pfam" id="PF00078">
    <property type="entry name" value="RVT_1"/>
    <property type="match status" value="1"/>
</dbReference>